<dbReference type="InterPro" id="IPR009343">
    <property type="entry name" value="DUF1002"/>
</dbReference>
<feature type="region of interest" description="Disordered" evidence="1">
    <location>
        <begin position="341"/>
        <end position="389"/>
    </location>
</feature>
<dbReference type="RefSeq" id="WP_070101135.1">
    <property type="nucleotide sequence ID" value="NZ_CABIXL010000002.1"/>
</dbReference>
<name>A0ABM9UPB0_SARVE</name>
<gene>
    <name evidence="3" type="ORF">ERS852473_00498</name>
</gene>
<dbReference type="Pfam" id="PF06207">
    <property type="entry name" value="DUF1002"/>
    <property type="match status" value="1"/>
</dbReference>
<dbReference type="Proteomes" id="UP000095488">
    <property type="component" value="Unassembled WGS sequence"/>
</dbReference>
<feature type="signal peptide" evidence="2">
    <location>
        <begin position="1"/>
        <end position="29"/>
    </location>
</feature>
<proteinExistence type="predicted"/>
<feature type="chain" id="PRO_5047203038" evidence="2">
    <location>
        <begin position="30"/>
        <end position="389"/>
    </location>
</feature>
<evidence type="ECO:0000313" key="4">
    <source>
        <dbReference type="Proteomes" id="UP000095488"/>
    </source>
</evidence>
<evidence type="ECO:0000256" key="2">
    <source>
        <dbReference type="SAM" id="SignalP"/>
    </source>
</evidence>
<sequence length="389" mass="41850">MKHKNIKKSIATGLSGVCLAGVLNIPVFASTDIAVSLGNDLTSSQKEDMLNEFGVSKNDNNVTIINITVDDIREQLGLGPATSKSSKNNSYSSSYVKVEKSGYGIKVSTNNLTEVTGSMLQNALLTSGITDANVKASSPFPVTGTAALAGILKGFEDATGEELSLNHKEVAKEEINVTNSLSNATTETGQTLGKDEAALIINEIKTQVIKDSPKTDIAIDRIVTNIVNNYNINLTSQEKGQIVTLMSSINDLNFNYGEMKSYLKQMTTNIQESLNKAGKELNESGFINKTWNKIKSLATVSWDSFCSITNKVKALIVGADNVVVEKDGVKYDVNGNILGLADESSSNENSTTNTIDKKESENTDEVITDDTNNLSKDENSDTNTNNTFN</sequence>
<reference evidence="3 4" key="1">
    <citation type="submission" date="2015-09" db="EMBL/GenBank/DDBJ databases">
        <authorList>
            <consortium name="Pathogen Informatics"/>
        </authorList>
    </citation>
    <scope>NUCLEOTIDE SEQUENCE [LARGE SCALE GENOMIC DNA]</scope>
    <source>
        <strain evidence="3 4">2789STDY5834858</strain>
    </source>
</reference>
<feature type="compositionally biased region" description="Low complexity" evidence="1">
    <location>
        <begin position="343"/>
        <end position="354"/>
    </location>
</feature>
<protein>
    <submittedName>
        <fullName evidence="3">Predicted secreted protein</fullName>
    </submittedName>
</protein>
<evidence type="ECO:0000256" key="1">
    <source>
        <dbReference type="SAM" id="MobiDB-lite"/>
    </source>
</evidence>
<keyword evidence="4" id="KW-1185">Reference proteome</keyword>
<keyword evidence="2" id="KW-0732">Signal</keyword>
<accession>A0ABM9UPB0</accession>
<organism evidence="3 4">
    <name type="scientific">Sarcina ventriculi</name>
    <name type="common">Clostridium ventriculi</name>
    <dbReference type="NCBI Taxonomy" id="1267"/>
    <lineage>
        <taxon>Bacteria</taxon>
        <taxon>Bacillati</taxon>
        <taxon>Bacillota</taxon>
        <taxon>Clostridia</taxon>
        <taxon>Eubacteriales</taxon>
        <taxon>Clostridiaceae</taxon>
        <taxon>Sarcina</taxon>
    </lineage>
</organism>
<evidence type="ECO:0000313" key="3">
    <source>
        <dbReference type="EMBL" id="CUN56731.1"/>
    </source>
</evidence>
<comment type="caution">
    <text evidence="3">The sequence shown here is derived from an EMBL/GenBank/DDBJ whole genome shotgun (WGS) entry which is preliminary data.</text>
</comment>
<dbReference type="EMBL" id="CYZR01000002">
    <property type="protein sequence ID" value="CUN56731.1"/>
    <property type="molecule type" value="Genomic_DNA"/>
</dbReference>